<sequence length="831" mass="92129">MHAALGRHDEHIVHDRPSVTDLMHNSHAVLEKQEDEPDGGNMTVQSPRSNLSAPENHFGSSDLVLSQTPLLDNQVQGLIKLEDLPSLPDGPDLDLIAYELRHPARKVLADLYARNARLKARAMKAKRTSLDLEQTRSAEIEFPPSPSRELVPSTDAHELERSSVIFINEEPHDNASVSETQALEAEVHVAKKAAIKSTKDKQCTARAVAWDQSSLIDEDRVRARKQPPVEEISEYQKELMRRMRAMGLILSCRIHRRAANPTSAPTAAKENRGMVSATSQVPNKLLNNLMNAQLQPDNFAPGSVSPADPQHQNTSQPSVSVDAVREGDISRSAINAGKYQQHLREGGYVSASLQSQAVATSHAPDRVKGPVITDDEASGNQNVNDILGSWLDKTAKVDQKEIEAEVSEDVEMQDVKGREDATAETSPVANSGPLVQTPQSDVVMADLPPTSNQSHQMQQPWSYTVGASGTDTQPSNPTFRFDPKTAVTQGLLAMARGSPAVSDSPIDDDASLWTEEDDSAGAEDNDASTPKGTVTKPRAEYQRSYLLEQDELSNKQYSLARNLTGHPDVDEATSSYAPATTTVSAGVQDNGAGNTLMSIYEITDKAVQMPKGDLDRPKYLHLMAAWIDEEWATFPGNVTPSHPYVNENDDYTHTIDACRHILNKTPVAWPESMEDAHGKCLVMFWTLTLNATADKDNLRHKFDRLCRTLSLPAFEWTNNGDLIAEMRRTMDILNLLLGDFLLTRNQMAPLKAFCEKDHLLNGTHHFDNIGRAMYSTFVAVRDRWRSRANSELDSMDKGVAEARWNVKKWVFNLRTWMKYEDKLIEWSKSGS</sequence>
<organism evidence="3 4">
    <name type="scientific">Verruconis gallopava</name>
    <dbReference type="NCBI Taxonomy" id="253628"/>
    <lineage>
        <taxon>Eukaryota</taxon>
        <taxon>Fungi</taxon>
        <taxon>Dikarya</taxon>
        <taxon>Ascomycota</taxon>
        <taxon>Pezizomycotina</taxon>
        <taxon>Dothideomycetes</taxon>
        <taxon>Pleosporomycetidae</taxon>
        <taxon>Venturiales</taxon>
        <taxon>Sympoventuriaceae</taxon>
        <taxon>Verruconis</taxon>
    </lineage>
</organism>
<feature type="compositionally biased region" description="Polar residues" evidence="2">
    <location>
        <begin position="423"/>
        <end position="440"/>
    </location>
</feature>
<feature type="region of interest" description="Disordered" evidence="2">
    <location>
        <begin position="497"/>
        <end position="539"/>
    </location>
</feature>
<protein>
    <submittedName>
        <fullName evidence="3">Uncharacterized protein</fullName>
    </submittedName>
</protein>
<dbReference type="Proteomes" id="UP000053259">
    <property type="component" value="Unassembled WGS sequence"/>
</dbReference>
<dbReference type="GeneID" id="27312136"/>
<dbReference type="InParanoid" id="A0A0D2AF02"/>
<dbReference type="VEuPathDB" id="FungiDB:PV09_04163"/>
<evidence type="ECO:0000313" key="4">
    <source>
        <dbReference type="Proteomes" id="UP000053259"/>
    </source>
</evidence>
<dbReference type="HOGENOM" id="CLU_341369_0_0_1"/>
<feature type="region of interest" description="Disordered" evidence="2">
    <location>
        <begin position="360"/>
        <end position="383"/>
    </location>
</feature>
<reference evidence="3 4" key="1">
    <citation type="submission" date="2015-01" db="EMBL/GenBank/DDBJ databases">
        <title>The Genome Sequence of Ochroconis gallopava CBS43764.</title>
        <authorList>
            <consortium name="The Broad Institute Genomics Platform"/>
            <person name="Cuomo C."/>
            <person name="de Hoog S."/>
            <person name="Gorbushina A."/>
            <person name="Stielow B."/>
            <person name="Teixiera M."/>
            <person name="Abouelleil A."/>
            <person name="Chapman S.B."/>
            <person name="Priest M."/>
            <person name="Young S.K."/>
            <person name="Wortman J."/>
            <person name="Nusbaum C."/>
            <person name="Birren B."/>
        </authorList>
    </citation>
    <scope>NUCLEOTIDE SEQUENCE [LARGE SCALE GENOMIC DNA]</scope>
    <source>
        <strain evidence="3 4">CBS 43764</strain>
    </source>
</reference>
<dbReference type="RefSeq" id="XP_016214874.1">
    <property type="nucleotide sequence ID" value="XM_016357470.1"/>
</dbReference>
<gene>
    <name evidence="3" type="ORF">PV09_04163</name>
</gene>
<evidence type="ECO:0000256" key="1">
    <source>
        <dbReference type="SAM" id="Coils"/>
    </source>
</evidence>
<feature type="compositionally biased region" description="Polar residues" evidence="2">
    <location>
        <begin position="310"/>
        <end position="319"/>
    </location>
</feature>
<dbReference type="EMBL" id="KN847539">
    <property type="protein sequence ID" value="KIW05005.1"/>
    <property type="molecule type" value="Genomic_DNA"/>
</dbReference>
<name>A0A0D2AF02_9PEZI</name>
<feature type="compositionally biased region" description="Polar residues" evidence="2">
    <location>
        <begin position="42"/>
        <end position="53"/>
    </location>
</feature>
<proteinExistence type="predicted"/>
<feature type="compositionally biased region" description="Polar residues" evidence="2">
    <location>
        <begin position="449"/>
        <end position="472"/>
    </location>
</feature>
<feature type="region of interest" description="Disordered" evidence="2">
    <location>
        <begin position="295"/>
        <end position="321"/>
    </location>
</feature>
<dbReference type="AlphaFoldDB" id="A0A0D2AF02"/>
<keyword evidence="4" id="KW-1185">Reference proteome</keyword>
<feature type="compositionally biased region" description="Acidic residues" evidence="2">
    <location>
        <begin position="505"/>
        <end position="526"/>
    </location>
</feature>
<evidence type="ECO:0000256" key="2">
    <source>
        <dbReference type="SAM" id="MobiDB-lite"/>
    </source>
</evidence>
<feature type="region of interest" description="Disordered" evidence="2">
    <location>
        <begin position="403"/>
        <end position="472"/>
    </location>
</feature>
<keyword evidence="1" id="KW-0175">Coiled coil</keyword>
<feature type="coiled-coil region" evidence="1">
    <location>
        <begin position="108"/>
        <end position="135"/>
    </location>
</feature>
<accession>A0A0D2AF02</accession>
<evidence type="ECO:0000313" key="3">
    <source>
        <dbReference type="EMBL" id="KIW05005.1"/>
    </source>
</evidence>
<feature type="region of interest" description="Disordered" evidence="2">
    <location>
        <begin position="30"/>
        <end position="60"/>
    </location>
</feature>